<dbReference type="RefSeq" id="WP_250197276.1">
    <property type="nucleotide sequence ID" value="NZ_CP097636.1"/>
</dbReference>
<feature type="signal peptide" evidence="4">
    <location>
        <begin position="1"/>
        <end position="37"/>
    </location>
</feature>
<dbReference type="EMBL" id="CP097636">
    <property type="protein sequence ID" value="URI09059.1"/>
    <property type="molecule type" value="Genomic_DNA"/>
</dbReference>
<organism evidence="5 6">
    <name type="scientific">Aquincola tertiaricarbonis</name>
    <dbReference type="NCBI Taxonomy" id="391953"/>
    <lineage>
        <taxon>Bacteria</taxon>
        <taxon>Pseudomonadati</taxon>
        <taxon>Pseudomonadota</taxon>
        <taxon>Betaproteobacteria</taxon>
        <taxon>Burkholderiales</taxon>
        <taxon>Sphaerotilaceae</taxon>
        <taxon>Aquincola</taxon>
    </lineage>
</organism>
<accession>A0ABY4SCU9</accession>
<dbReference type="CDD" id="cd13585">
    <property type="entry name" value="PBP2_TMBP_like"/>
    <property type="match status" value="1"/>
</dbReference>
<dbReference type="PANTHER" id="PTHR30061:SF50">
    <property type="entry name" value="MALTOSE_MALTODEXTRIN-BINDING PERIPLASMIC PROTEIN"/>
    <property type="match status" value="1"/>
</dbReference>
<dbReference type="PANTHER" id="PTHR30061">
    <property type="entry name" value="MALTOSE-BINDING PERIPLASMIC PROTEIN"/>
    <property type="match status" value="1"/>
</dbReference>
<sequence length="437" mass="46116">MSLMRPTAPHRTAGHAARGVRLAAVAAALAAAGAAQAQTTVSMWVHAGPGPERDAYAASIKAFNEANKDIKVDLVALPEGSYSDQVNAAALAKKLPCVLDFDGPNVYNYAWTKKIVPLDAYAPLQAIKGQMLPTLVRQGTYNGKLYSVGQFDSGLAIWGNKKTLTAAGIRIPKGVDDAWTLAEFEDALKKLKAAGVPFPLDMKFNYGIGEWVSYGFAPLLQSFGGDLIDRKTYKTAKGVLNGPASVKAAQTLQGWIKAGYVNPAAKNDGDFAAGKSALSWVGHWVYNDYKKALGDDLVLLPMPKLGAKAATGAGSWNFGISADCKAPDAAAKVLAHLMSKNEILRVTDGNGAVPGTTEAQSASKNYAAGGPLRLYVDQLNKGVAVVRPETPAYPAISSAFAEAMNNIFGGADAQKELDKAAKKIDQTIEDNKGYPSR</sequence>
<name>A0ABY4SCU9_AQUTE</name>
<keyword evidence="6" id="KW-1185">Reference proteome</keyword>
<dbReference type="Pfam" id="PF01547">
    <property type="entry name" value="SBP_bac_1"/>
    <property type="match status" value="1"/>
</dbReference>
<feature type="chain" id="PRO_5047075909" evidence="4">
    <location>
        <begin position="38"/>
        <end position="437"/>
    </location>
</feature>
<keyword evidence="3 4" id="KW-0732">Signal</keyword>
<comment type="similarity">
    <text evidence="1">Belongs to the bacterial solute-binding protein 1 family.</text>
</comment>
<evidence type="ECO:0000256" key="1">
    <source>
        <dbReference type="ARBA" id="ARBA00008520"/>
    </source>
</evidence>
<dbReference type="SUPFAM" id="SSF53850">
    <property type="entry name" value="Periplasmic binding protein-like II"/>
    <property type="match status" value="1"/>
</dbReference>
<evidence type="ECO:0000256" key="2">
    <source>
        <dbReference type="ARBA" id="ARBA00022448"/>
    </source>
</evidence>
<keyword evidence="2" id="KW-0813">Transport</keyword>
<gene>
    <name evidence="5" type="ORF">MW290_26180</name>
</gene>
<dbReference type="Gene3D" id="3.40.190.10">
    <property type="entry name" value="Periplasmic binding protein-like II"/>
    <property type="match status" value="1"/>
</dbReference>
<proteinExistence type="inferred from homology"/>
<evidence type="ECO:0000256" key="4">
    <source>
        <dbReference type="SAM" id="SignalP"/>
    </source>
</evidence>
<evidence type="ECO:0000313" key="6">
    <source>
        <dbReference type="Proteomes" id="UP001056201"/>
    </source>
</evidence>
<protein>
    <submittedName>
        <fullName evidence="5">Sugar ABC transporter substrate-binding protein</fullName>
    </submittedName>
</protein>
<reference evidence="5" key="1">
    <citation type="submission" date="2022-05" db="EMBL/GenBank/DDBJ databases">
        <title>An RpoN-dependent PEP-CTERM gene is involved in floc formation of an Aquincola tertiaricarbonis strain.</title>
        <authorList>
            <person name="Qiu D."/>
            <person name="Xia M."/>
        </authorList>
    </citation>
    <scope>NUCLEOTIDE SEQUENCE</scope>
    <source>
        <strain evidence="5">RN12</strain>
    </source>
</reference>
<dbReference type="Proteomes" id="UP001056201">
    <property type="component" value="Chromosome 2"/>
</dbReference>
<evidence type="ECO:0000256" key="3">
    <source>
        <dbReference type="ARBA" id="ARBA00022729"/>
    </source>
</evidence>
<evidence type="ECO:0000313" key="5">
    <source>
        <dbReference type="EMBL" id="URI09059.1"/>
    </source>
</evidence>
<dbReference type="InterPro" id="IPR006059">
    <property type="entry name" value="SBP"/>
</dbReference>